<gene>
    <name evidence="4" type="ORF">CWI36_1891p0020</name>
</gene>
<proteinExistence type="predicted"/>
<evidence type="ECO:0000313" key="5">
    <source>
        <dbReference type="Proteomes" id="UP000291404"/>
    </source>
</evidence>
<dbReference type="GO" id="GO:0051603">
    <property type="term" value="P:proteolysis involved in protein catabolic process"/>
    <property type="evidence" value="ECO:0007669"/>
    <property type="project" value="InterPro"/>
</dbReference>
<organism evidence="4 5">
    <name type="scientific">Hamiltosporidium magnivora</name>
    <dbReference type="NCBI Taxonomy" id="148818"/>
    <lineage>
        <taxon>Eukaryota</taxon>
        <taxon>Fungi</taxon>
        <taxon>Fungi incertae sedis</taxon>
        <taxon>Microsporidia</taxon>
        <taxon>Dubosqiidae</taxon>
        <taxon>Hamiltosporidium</taxon>
    </lineage>
</organism>
<evidence type="ECO:0000313" key="4">
    <source>
        <dbReference type="EMBL" id="TBT99672.1"/>
    </source>
</evidence>
<keyword evidence="2" id="KW-0963">Cytoplasm</keyword>
<reference evidence="4 5" key="1">
    <citation type="submission" date="2017-12" db="EMBL/GenBank/DDBJ databases">
        <authorList>
            <person name="Pombert J.-F."/>
            <person name="Haag K.L."/>
            <person name="Ebert D."/>
        </authorList>
    </citation>
    <scope>NUCLEOTIDE SEQUENCE [LARGE SCALE GENOMIC DNA]</scope>
    <source>
        <strain evidence="4">BE-OM-2</strain>
    </source>
</reference>
<keyword evidence="5" id="KW-1185">Reference proteome</keyword>
<evidence type="ECO:0000256" key="1">
    <source>
        <dbReference type="ARBA" id="ARBA00004123"/>
    </source>
</evidence>
<evidence type="ECO:0000256" key="2">
    <source>
        <dbReference type="ARBA" id="ARBA00022490"/>
    </source>
</evidence>
<comment type="caution">
    <text evidence="4">The sequence shown here is derived from an EMBL/GenBank/DDBJ whole genome shotgun (WGS) entry which is preliminary data.</text>
</comment>
<dbReference type="Pfam" id="PF00227">
    <property type="entry name" value="Proteasome"/>
    <property type="match status" value="1"/>
</dbReference>
<dbReference type="Proteomes" id="UP000291404">
    <property type="component" value="Unassembled WGS sequence"/>
</dbReference>
<dbReference type="GO" id="GO:0005737">
    <property type="term" value="C:cytoplasm"/>
    <property type="evidence" value="ECO:0007669"/>
    <property type="project" value="TreeGrafter"/>
</dbReference>
<dbReference type="STRING" id="148818.A0A4Q9KXJ2"/>
<dbReference type="GO" id="GO:0005839">
    <property type="term" value="C:proteasome core complex"/>
    <property type="evidence" value="ECO:0007669"/>
    <property type="project" value="InterPro"/>
</dbReference>
<dbReference type="EMBL" id="PITI01001891">
    <property type="protein sequence ID" value="TBT99672.1"/>
    <property type="molecule type" value="Genomic_DNA"/>
</dbReference>
<comment type="subcellular location">
    <subcellularLocation>
        <location evidence="1">Nucleus</location>
    </subcellularLocation>
</comment>
<dbReference type="InterPro" id="IPR029055">
    <property type="entry name" value="Ntn_hydrolases_N"/>
</dbReference>
<accession>A0A4Q9KXJ2</accession>
<dbReference type="VEuPathDB" id="MicrosporidiaDB:CWI39_2037p0010"/>
<dbReference type="InterPro" id="IPR001353">
    <property type="entry name" value="Proteasome_sua/b"/>
</dbReference>
<dbReference type="SUPFAM" id="SSF56235">
    <property type="entry name" value="N-terminal nucleophile aminohydrolases (Ntn hydrolases)"/>
    <property type="match status" value="1"/>
</dbReference>
<dbReference type="InterPro" id="IPR023333">
    <property type="entry name" value="Proteasome_suB-type"/>
</dbReference>
<dbReference type="AlphaFoldDB" id="A0A4Q9KXJ2"/>
<dbReference type="VEuPathDB" id="MicrosporidiaDB:CWI36_1891p0020"/>
<dbReference type="PANTHER" id="PTHR32194">
    <property type="entry name" value="METALLOPROTEASE TLDD"/>
    <property type="match status" value="1"/>
</dbReference>
<name>A0A4Q9KXJ2_9MICR</name>
<protein>
    <submittedName>
        <fullName evidence="4">Subunit beta of proteasome</fullName>
    </submittedName>
</protein>
<evidence type="ECO:0000256" key="3">
    <source>
        <dbReference type="ARBA" id="ARBA00022942"/>
    </source>
</evidence>
<sequence>MKLYNIYDESFLKKKLEGLLTKMEIKKDLKIKENIFLSNNILQNSEEQETLKESSNGRFNPYENNSGTTLCIKQSGYIIAACDTRHSGEMNINSREMTKIYSIGDFILTTTGFYADSYELSIRLKYQINMYEVQHNKKITIHSAAHLLCNILYSKRFFPYFTFCCLCGFENKIPYIYSYDPVGSYQECSCRCNGSGAGMIQPLLDSLISKKNWNNCTIQDLNDEDGLKLVQKAFEAASERDVKTGDFLEVYIIKEGEIQKSVFPLRKD</sequence>
<dbReference type="Gene3D" id="3.60.20.10">
    <property type="entry name" value="Glutamine Phosphoribosylpyrophosphate, subunit 1, domain 1"/>
    <property type="match status" value="1"/>
</dbReference>
<dbReference type="PROSITE" id="PS51476">
    <property type="entry name" value="PROTEASOME_BETA_2"/>
    <property type="match status" value="1"/>
</dbReference>
<dbReference type="GO" id="GO:0005634">
    <property type="term" value="C:nucleus"/>
    <property type="evidence" value="ECO:0007669"/>
    <property type="project" value="UniProtKB-SubCell"/>
</dbReference>
<keyword evidence="3 4" id="KW-0647">Proteasome</keyword>
<dbReference type="PANTHER" id="PTHR32194:SF2">
    <property type="entry name" value="PROTEASOME SUBUNIT BETA TYPE-1"/>
    <property type="match status" value="1"/>
</dbReference>